<protein>
    <submittedName>
        <fullName evidence="3">AsmA family protein</fullName>
    </submittedName>
</protein>
<proteinExistence type="predicted"/>
<reference evidence="3 4" key="1">
    <citation type="submission" date="2019-07" db="EMBL/GenBank/DDBJ databases">
        <title>The pathways for chlorine oxyanion respiration interact through the shared metabolite chlorate.</title>
        <authorList>
            <person name="Barnum T.P."/>
            <person name="Cheng Y."/>
            <person name="Hill K.A."/>
            <person name="Lucas L.N."/>
            <person name="Carlson H.K."/>
            <person name="Coates J.D."/>
        </authorList>
    </citation>
    <scope>NUCLEOTIDE SEQUENCE [LARGE SCALE GENOMIC DNA]</scope>
    <source>
        <strain evidence="3">BK-3</strain>
    </source>
</reference>
<name>A0A558D2Y7_9GAMM</name>
<evidence type="ECO:0000256" key="1">
    <source>
        <dbReference type="SAM" id="MobiDB-lite"/>
    </source>
</evidence>
<dbReference type="Pfam" id="PF05170">
    <property type="entry name" value="AsmA"/>
    <property type="match status" value="2"/>
</dbReference>
<gene>
    <name evidence="3" type="ORF">FHK82_08295</name>
</gene>
<dbReference type="AlphaFoldDB" id="A0A558D2Y7"/>
<sequence length="625" mass="65829">MINKKPLLGILIALLLLIPLVLIGILMSLDFNQYKPEVVAQVEALTGRKLTIDGDLELSISLTPRIEVNGVSLANAPWGSTETMISIGQLAAQVELLPLLTGDVKVTRLIARKAEIVLERNAKGDANWQFAKSEPTDTSSSGGVLSQVNNLLIEEAHIRFLPANGEPAEWVIDRLRASADSLDGPLTLAFEGAYNGSRLNVDGQLDNIAALTAGGAIRFDLGLGYGGQQGRLQGEGAVADGLSAITLEKVQVTRNQAQLNGSLVLDLAAQPPRLEATLTSDRIDLRSEKKATDKAAAGGKLFSASPLPLDVLKGLNADIRFSSKQVLGNRYTLNDLDATLRLKGGVLTVQPLTFSAGGSRMDGHIELRSDRRPAALSLRLKGKDVLLGTLFRGSGEEAPMQQGPASIDIDVKARGDSVAALMGGLNGRLLISVGEGKINNRHLDLMGGDLLSELFSALNPTAKSETYTSMECVVVNLHFNNGVAEYDKRVAMLTQQMSIVSAGTIDLKNEQLDVGFKPMPRGDTVDLGITAGDLVNAARLTGPLSKPELGLDAKGTAKAGLKLYGAIATGGTSLLLEGLWDKATADSDPCQTALGGGDAGSNQSSKKQSGEEGGFMDKLKGVFGN</sequence>
<organism evidence="3 4">
    <name type="scientific">Sedimenticola thiotaurini</name>
    <dbReference type="NCBI Taxonomy" id="1543721"/>
    <lineage>
        <taxon>Bacteria</taxon>
        <taxon>Pseudomonadati</taxon>
        <taxon>Pseudomonadota</taxon>
        <taxon>Gammaproteobacteria</taxon>
        <taxon>Chromatiales</taxon>
        <taxon>Sedimenticolaceae</taxon>
        <taxon>Sedimenticola</taxon>
    </lineage>
</organism>
<feature type="domain" description="AsmA" evidence="2">
    <location>
        <begin position="287"/>
        <end position="485"/>
    </location>
</feature>
<dbReference type="Proteomes" id="UP000317355">
    <property type="component" value="Unassembled WGS sequence"/>
</dbReference>
<evidence type="ECO:0000313" key="4">
    <source>
        <dbReference type="Proteomes" id="UP000317355"/>
    </source>
</evidence>
<dbReference type="GO" id="GO:0005886">
    <property type="term" value="C:plasma membrane"/>
    <property type="evidence" value="ECO:0007669"/>
    <property type="project" value="TreeGrafter"/>
</dbReference>
<dbReference type="InterPro" id="IPR052894">
    <property type="entry name" value="AsmA-related"/>
</dbReference>
<dbReference type="InterPro" id="IPR007844">
    <property type="entry name" value="AsmA"/>
</dbReference>
<comment type="caution">
    <text evidence="3">The sequence shown here is derived from an EMBL/GenBank/DDBJ whole genome shotgun (WGS) entry which is preliminary data.</text>
</comment>
<accession>A0A558D2Y7</accession>
<feature type="domain" description="AsmA" evidence="2">
    <location>
        <begin position="7"/>
        <end position="136"/>
    </location>
</feature>
<feature type="compositionally biased region" description="Basic and acidic residues" evidence="1">
    <location>
        <begin position="615"/>
        <end position="625"/>
    </location>
</feature>
<dbReference type="PANTHER" id="PTHR30441">
    <property type="entry name" value="DUF748 DOMAIN-CONTAINING PROTEIN"/>
    <property type="match status" value="1"/>
</dbReference>
<dbReference type="PANTHER" id="PTHR30441:SF4">
    <property type="entry name" value="PROTEIN ASMA"/>
    <property type="match status" value="1"/>
</dbReference>
<dbReference type="GO" id="GO:0090313">
    <property type="term" value="P:regulation of protein targeting to membrane"/>
    <property type="evidence" value="ECO:0007669"/>
    <property type="project" value="TreeGrafter"/>
</dbReference>
<feature type="region of interest" description="Disordered" evidence="1">
    <location>
        <begin position="590"/>
        <end position="625"/>
    </location>
</feature>
<evidence type="ECO:0000259" key="2">
    <source>
        <dbReference type="Pfam" id="PF05170"/>
    </source>
</evidence>
<evidence type="ECO:0000313" key="3">
    <source>
        <dbReference type="EMBL" id="TVT55333.1"/>
    </source>
</evidence>
<dbReference type="EMBL" id="VMRY01000034">
    <property type="protein sequence ID" value="TVT55333.1"/>
    <property type="molecule type" value="Genomic_DNA"/>
</dbReference>